<dbReference type="Proteomes" id="UP000807306">
    <property type="component" value="Unassembled WGS sequence"/>
</dbReference>
<feature type="compositionally biased region" description="Basic and acidic residues" evidence="1">
    <location>
        <begin position="432"/>
        <end position="443"/>
    </location>
</feature>
<feature type="compositionally biased region" description="Polar residues" evidence="1">
    <location>
        <begin position="1015"/>
        <end position="1027"/>
    </location>
</feature>
<feature type="region of interest" description="Disordered" evidence="1">
    <location>
        <begin position="1061"/>
        <end position="1098"/>
    </location>
</feature>
<feature type="compositionally biased region" description="Low complexity" evidence="1">
    <location>
        <begin position="162"/>
        <end position="184"/>
    </location>
</feature>
<feature type="region of interest" description="Disordered" evidence="1">
    <location>
        <begin position="839"/>
        <end position="1047"/>
    </location>
</feature>
<dbReference type="InterPro" id="IPR000195">
    <property type="entry name" value="Rab-GAP-TBC_dom"/>
</dbReference>
<evidence type="ECO:0000313" key="3">
    <source>
        <dbReference type="EMBL" id="KAF9525613.1"/>
    </source>
</evidence>
<feature type="compositionally biased region" description="Low complexity" evidence="1">
    <location>
        <begin position="1610"/>
        <end position="1631"/>
    </location>
</feature>
<dbReference type="SUPFAM" id="SSF47923">
    <property type="entry name" value="Ypt/Rab-GAP domain of gyp1p"/>
    <property type="match status" value="2"/>
</dbReference>
<dbReference type="Gene3D" id="1.10.8.270">
    <property type="entry name" value="putative rabgap domain of human tbc1 domain family member 14 like domains"/>
    <property type="match status" value="1"/>
</dbReference>
<keyword evidence="4" id="KW-1185">Reference proteome</keyword>
<evidence type="ECO:0000256" key="1">
    <source>
        <dbReference type="SAM" id="MobiDB-lite"/>
    </source>
</evidence>
<feature type="region of interest" description="Disordered" evidence="1">
    <location>
        <begin position="423"/>
        <end position="467"/>
    </location>
</feature>
<feature type="domain" description="Rab-GAP TBC" evidence="2">
    <location>
        <begin position="1667"/>
        <end position="1866"/>
    </location>
</feature>
<dbReference type="CDD" id="cd00174">
    <property type="entry name" value="SH3"/>
    <property type="match status" value="1"/>
</dbReference>
<dbReference type="SUPFAM" id="SSF50044">
    <property type="entry name" value="SH3-domain"/>
    <property type="match status" value="1"/>
</dbReference>
<feature type="compositionally biased region" description="Polar residues" evidence="1">
    <location>
        <begin position="1268"/>
        <end position="1289"/>
    </location>
</feature>
<proteinExistence type="predicted"/>
<feature type="compositionally biased region" description="Low complexity" evidence="1">
    <location>
        <begin position="1301"/>
        <end position="1312"/>
    </location>
</feature>
<feature type="compositionally biased region" description="Polar residues" evidence="1">
    <location>
        <begin position="137"/>
        <end position="161"/>
    </location>
</feature>
<feature type="compositionally biased region" description="Acidic residues" evidence="1">
    <location>
        <begin position="947"/>
        <end position="959"/>
    </location>
</feature>
<feature type="compositionally biased region" description="Low complexity" evidence="1">
    <location>
        <begin position="222"/>
        <end position="235"/>
    </location>
</feature>
<dbReference type="EMBL" id="MU157882">
    <property type="protein sequence ID" value="KAF9525613.1"/>
    <property type="molecule type" value="Genomic_DNA"/>
</dbReference>
<feature type="compositionally biased region" description="Basic and acidic residues" evidence="1">
    <location>
        <begin position="960"/>
        <end position="970"/>
    </location>
</feature>
<sequence length="1958" mass="207863">MGLEAAELARWTRFAAKGGIGKCTATCDCVAESADDLMFLKDDEITVLLQLPELEGHYLGYCEGVVGRFSGKDVHFHTKLKKPVMTKRSSSHSRSSKHQMTTANLSKSPPPNAAHTATNSNSSNIPLSSLKRIPTTEDFSTSSSRSETPVAQSSPSTSVLNSPTTSTFSRASSSAGLSNSTSEAPRSGGNKFGAYGSRDFHFPSTSSDGNHIDVSEPTSAPSFSALGATSASSTLDIIPSSLPRSPPQDHQVNPPVTPPSSPPRKLSHVPAPLNLESPKDEVGRRTAPLRINKRAPNSPPANGSTSPLSQQSFNLSSKSSIASLISNEPFHSANGSEPPLPSNPISSEGRSQLDASIPSIYTQDDSNVADHTPPHTSPPSALDTSITLDSAYEDLEQSHPGRFSRYSIGPSLAISNLLGMMERSPLPSSEETPERDLERKDPFVSHSTSPANLNGHVPRPTSLSEAARGKVDEATLASTQAQVGIGLSLLQDLVGGMGSDSDSDSDYDESPRKPAWTPNDKPANGSVMDSRAGSVVFGPGSEQPAGGPRVSVAASEDSTVDGLTYGSTDDGHDDSPKSQQLTPPADSGEENPVTPLFGPGPLESPPIQNPIFASPTTSPTIPSFPFTTPPHQHQPLHDSTTFANFIERERRPSLAHSVLSGNSAASMSARSAASSSWDADIYDNYRYSRFSMANGAVSGGRPSMDSVRPRTESSGHASRKRSESASTGLGQSVASLDRPVEDLPTRPDIPTDTPSNNTHIRDTSVVSVYTQNSRLSTLSTDVAAVVPDATTNAASRPPPLSIPTDDSVQLMHSPLLHTNWSTPSPAMTGALQTALPPLSLSPESPHPGFVLAEGSMQFGTSSPQSEGTLEPEVGTQTKPSPTAGGIGLASTLRHKVETDRRSPLPPSTEDELSDPPENDLSWSEEPSFNGNIVTEDSEELPSKLNLDDDDSEYEEDDTFVDERRLGESAPRRKLSRDSISPEPEITLGRLAPLVVANRTPSPSGPSRDDDDEVPSSVQGSQTPLSQESATHPQPAQAAPTQAPPASHLRTQTLAPNLQGRRSIFLPHPNAPKPLVSPTLNPPSNASPVPTQQPSQLQPMPPPGQFVRRPLVQEVIRIALSTPPRILQGPPGRPPIQMGPTIFGQTDADLFNSYGPVPIAFTIDPRPGGHMVPRATAPGGVLRPIGASFSGPGPTQPQQRPALAQPTPQRGASPIHADDLLALPRAAPSASNVVSQDKSLSSTSASSGNTPLPRSNFIPKVPTHRPRSRSFSGFNSSTPDGSPTSSNSEQTPRDSTARPSRRTLSSSVSVGSLQGPNAKSLVKSSPLRPSPLSLSAMSANNEKSESTSKSPPPPMSPLPNSPTRPSGLRSNITISTPSPATSSIPPSPNDISSQSTSSENAPQSPEPSTSSSVPNPPLPSTSRSSGLAQRISLKAKTSRATLSDAIPIGRVSMSKSREGGTGNAADSSEDSGSKSPVANNGASGVSRQTSLRAKMSLPNLRKVRNRSEDDSEPSLGIYDRDKKSRATFERDRDPNNETEMARELVQVQDMEFEFVRPNIAQLQVQARASSDSLGPRRDGSLDSRPDGGSFLRAESPAVSLLSSAPRSPVVDLAPSPSTSLALSTNTADSSASIEAHRQREAKWVTLMSSSPSALSRKSKKVKKLLLEGVPSSVRYLIWSYLTDGKGRAVKGVYEQLCKRGEVSKTDEIASDVSRLVQNGLEHFRGVKDTIVILLQAYFAMVPDVQYSNGLIKIAGQLLVLAPEEDAFWIFTSIMDTNIRPYFSFTSSNPPSSSLNTTTSPRSTQLEVDASLYARALENNDALLSKKLFVELGIPPGVICQPWLTSLFVGVFPPDYVHRIWDIFLHEGVPFLLRIALALTVTCRRFLIVAKTDSQALAILAQPPPAIFPPTPDALLNSALGVKLKDDDVRKQRLKMGNIVKRQTQASQGVGQSGISLPRS</sequence>
<feature type="compositionally biased region" description="Polar residues" evidence="1">
    <location>
        <begin position="724"/>
        <end position="734"/>
    </location>
</feature>
<feature type="compositionally biased region" description="Basic and acidic residues" evidence="1">
    <location>
        <begin position="1573"/>
        <end position="1584"/>
    </location>
</feature>
<name>A0A9P6EAZ6_9AGAR</name>
<dbReference type="Pfam" id="PF00566">
    <property type="entry name" value="RabGAP-TBC"/>
    <property type="match status" value="1"/>
</dbReference>
<dbReference type="PANTHER" id="PTHR47219">
    <property type="entry name" value="RAB GTPASE-ACTIVATING PROTEIN 1-LIKE"/>
    <property type="match status" value="1"/>
</dbReference>
<organism evidence="3 4">
    <name type="scientific">Crepidotus variabilis</name>
    <dbReference type="NCBI Taxonomy" id="179855"/>
    <lineage>
        <taxon>Eukaryota</taxon>
        <taxon>Fungi</taxon>
        <taxon>Dikarya</taxon>
        <taxon>Basidiomycota</taxon>
        <taxon>Agaricomycotina</taxon>
        <taxon>Agaricomycetes</taxon>
        <taxon>Agaricomycetidae</taxon>
        <taxon>Agaricales</taxon>
        <taxon>Agaricineae</taxon>
        <taxon>Crepidotaceae</taxon>
        <taxon>Crepidotus</taxon>
    </lineage>
</organism>
<feature type="region of interest" description="Disordered" evidence="1">
    <location>
        <begin position="496"/>
        <end position="639"/>
    </location>
</feature>
<comment type="caution">
    <text evidence="3">The sequence shown here is derived from an EMBL/GenBank/DDBJ whole genome shotgun (WGS) entry which is preliminary data.</text>
</comment>
<dbReference type="GO" id="GO:0031267">
    <property type="term" value="F:small GTPase binding"/>
    <property type="evidence" value="ECO:0007669"/>
    <property type="project" value="TreeGrafter"/>
</dbReference>
<feature type="compositionally biased region" description="Polar residues" evidence="1">
    <location>
        <begin position="1472"/>
        <end position="1490"/>
    </location>
</feature>
<gene>
    <name evidence="3" type="ORF">CPB83DRAFT_859294</name>
</gene>
<feature type="region of interest" description="Disordered" evidence="1">
    <location>
        <begin position="1565"/>
        <end position="1588"/>
    </location>
</feature>
<feature type="compositionally biased region" description="Basic and acidic residues" evidence="1">
    <location>
        <begin position="1517"/>
        <end position="1537"/>
    </location>
</feature>
<dbReference type="OrthoDB" id="159449at2759"/>
<feature type="region of interest" description="Disordered" evidence="1">
    <location>
        <begin position="1176"/>
        <end position="1213"/>
    </location>
</feature>
<dbReference type="InterPro" id="IPR036028">
    <property type="entry name" value="SH3-like_dom_sf"/>
</dbReference>
<dbReference type="PANTHER" id="PTHR47219:SF9">
    <property type="entry name" value="GTPASE ACTIVATING PROTEIN AND CENTROSOME-ASSOCIATED, ISOFORM B"/>
    <property type="match status" value="1"/>
</dbReference>
<evidence type="ECO:0000259" key="2">
    <source>
        <dbReference type="PROSITE" id="PS50086"/>
    </source>
</evidence>
<feature type="compositionally biased region" description="Polar residues" evidence="1">
    <location>
        <begin position="343"/>
        <end position="366"/>
    </location>
</feature>
<accession>A0A9P6EAZ6</accession>
<feature type="compositionally biased region" description="Low complexity" evidence="1">
    <location>
        <begin position="610"/>
        <end position="630"/>
    </location>
</feature>
<feature type="region of interest" description="Disordered" evidence="1">
    <location>
        <begin position="1226"/>
        <end position="1537"/>
    </location>
</feature>
<feature type="compositionally biased region" description="Polar residues" evidence="1">
    <location>
        <begin position="1395"/>
        <end position="1412"/>
    </location>
</feature>
<feature type="compositionally biased region" description="Low complexity" evidence="1">
    <location>
        <begin position="1226"/>
        <end position="1246"/>
    </location>
</feature>
<dbReference type="InterPro" id="IPR035969">
    <property type="entry name" value="Rab-GAP_TBC_sf"/>
</dbReference>
<protein>
    <submittedName>
        <fullName evidence="3">Rab-GTPase-TBC domain-containing protein</fullName>
    </submittedName>
</protein>
<reference evidence="3" key="1">
    <citation type="submission" date="2020-11" db="EMBL/GenBank/DDBJ databases">
        <authorList>
            <consortium name="DOE Joint Genome Institute"/>
            <person name="Ahrendt S."/>
            <person name="Riley R."/>
            <person name="Andreopoulos W."/>
            <person name="Labutti K."/>
            <person name="Pangilinan J."/>
            <person name="Ruiz-Duenas F.J."/>
            <person name="Barrasa J.M."/>
            <person name="Sanchez-Garcia M."/>
            <person name="Camarero S."/>
            <person name="Miyauchi S."/>
            <person name="Serrano A."/>
            <person name="Linde D."/>
            <person name="Babiker R."/>
            <person name="Drula E."/>
            <person name="Ayuso-Fernandez I."/>
            <person name="Pacheco R."/>
            <person name="Padilla G."/>
            <person name="Ferreira P."/>
            <person name="Barriuso J."/>
            <person name="Kellner H."/>
            <person name="Castanera R."/>
            <person name="Alfaro M."/>
            <person name="Ramirez L."/>
            <person name="Pisabarro A.G."/>
            <person name="Kuo A."/>
            <person name="Tritt A."/>
            <person name="Lipzen A."/>
            <person name="He G."/>
            <person name="Yan M."/>
            <person name="Ng V."/>
            <person name="Cullen D."/>
            <person name="Martin F."/>
            <person name="Rosso M.-N."/>
            <person name="Henrissat B."/>
            <person name="Hibbett D."/>
            <person name="Martinez A.T."/>
            <person name="Grigoriev I.V."/>
        </authorList>
    </citation>
    <scope>NUCLEOTIDE SEQUENCE</scope>
    <source>
        <strain evidence="3">CBS 506.95</strain>
    </source>
</reference>
<feature type="compositionally biased region" description="Acidic residues" evidence="1">
    <location>
        <begin position="908"/>
        <end position="917"/>
    </location>
</feature>
<feature type="compositionally biased region" description="Polar residues" evidence="1">
    <location>
        <begin position="857"/>
        <end position="867"/>
    </location>
</feature>
<dbReference type="InterPro" id="IPR050302">
    <property type="entry name" value="Rab_GAP_TBC_domain"/>
</dbReference>
<feature type="compositionally biased region" description="Low complexity" evidence="1">
    <location>
        <begin position="1371"/>
        <end position="1394"/>
    </location>
</feature>
<feature type="region of interest" description="Disordered" evidence="1">
    <location>
        <begin position="80"/>
        <end position="315"/>
    </location>
</feature>
<feature type="compositionally biased region" description="Basic residues" evidence="1">
    <location>
        <begin position="80"/>
        <end position="97"/>
    </location>
</feature>
<feature type="region of interest" description="Disordered" evidence="1">
    <location>
        <begin position="694"/>
        <end position="763"/>
    </location>
</feature>
<feature type="compositionally biased region" description="Pro residues" evidence="1">
    <location>
        <begin position="1349"/>
        <end position="1361"/>
    </location>
</feature>
<feature type="compositionally biased region" description="Low complexity" evidence="1">
    <location>
        <begin position="1319"/>
        <end position="1337"/>
    </location>
</feature>
<evidence type="ECO:0000313" key="4">
    <source>
        <dbReference type="Proteomes" id="UP000807306"/>
    </source>
</evidence>
<feature type="compositionally biased region" description="Low complexity" evidence="1">
    <location>
        <begin position="1028"/>
        <end position="1047"/>
    </location>
</feature>
<feature type="region of interest" description="Disordered" evidence="1">
    <location>
        <begin position="328"/>
        <end position="384"/>
    </location>
</feature>
<feature type="compositionally biased region" description="Polar residues" evidence="1">
    <location>
        <begin position="752"/>
        <end position="763"/>
    </location>
</feature>
<dbReference type="Gene3D" id="1.10.472.80">
    <property type="entry name" value="Ypt/Rab-GAP domain of gyp1p, domain 3"/>
    <property type="match status" value="1"/>
</dbReference>
<feature type="compositionally biased region" description="Polar residues" evidence="1">
    <location>
        <begin position="1077"/>
        <end position="1088"/>
    </location>
</feature>
<dbReference type="GO" id="GO:0005096">
    <property type="term" value="F:GTPase activator activity"/>
    <property type="evidence" value="ECO:0007669"/>
    <property type="project" value="TreeGrafter"/>
</dbReference>
<feature type="compositionally biased region" description="Polar residues" evidence="1">
    <location>
        <begin position="920"/>
        <end position="934"/>
    </location>
</feature>
<feature type="region of interest" description="Disordered" evidence="1">
    <location>
        <begin position="1602"/>
        <end position="1633"/>
    </location>
</feature>
<dbReference type="PROSITE" id="PS50086">
    <property type="entry name" value="TBC_RABGAP"/>
    <property type="match status" value="1"/>
</dbReference>